<dbReference type="SMART" id="SM00702">
    <property type="entry name" value="P4Hc"/>
    <property type="match status" value="1"/>
</dbReference>
<evidence type="ECO:0000256" key="2">
    <source>
        <dbReference type="ARBA" id="ARBA00022723"/>
    </source>
</evidence>
<evidence type="ECO:0000256" key="6">
    <source>
        <dbReference type="SAM" id="MobiDB-lite"/>
    </source>
</evidence>
<dbReference type="GO" id="GO:0031418">
    <property type="term" value="F:L-ascorbic acid binding"/>
    <property type="evidence" value="ECO:0007669"/>
    <property type="project" value="InterPro"/>
</dbReference>
<keyword evidence="2" id="KW-0479">Metal-binding</keyword>
<evidence type="ECO:0000256" key="8">
    <source>
        <dbReference type="SAM" id="SignalP"/>
    </source>
</evidence>
<dbReference type="InterPro" id="IPR006620">
    <property type="entry name" value="Pro_4_hyd_alph"/>
</dbReference>
<evidence type="ECO:0000256" key="4">
    <source>
        <dbReference type="ARBA" id="ARBA00023002"/>
    </source>
</evidence>
<dbReference type="GO" id="GO:0004656">
    <property type="term" value="F:procollagen-proline 4-dioxygenase activity"/>
    <property type="evidence" value="ECO:0007669"/>
    <property type="project" value="TreeGrafter"/>
</dbReference>
<keyword evidence="3" id="KW-0223">Dioxygenase</keyword>
<dbReference type="Pfam" id="PF13640">
    <property type="entry name" value="2OG-FeII_Oxy_3"/>
    <property type="match status" value="1"/>
</dbReference>
<dbReference type="EMBL" id="HBIO01017658">
    <property type="protein sequence ID" value="CAE0468714.1"/>
    <property type="molecule type" value="Transcribed_RNA"/>
</dbReference>
<feature type="transmembrane region" description="Helical" evidence="7">
    <location>
        <begin position="174"/>
        <end position="196"/>
    </location>
</feature>
<evidence type="ECO:0000313" key="10">
    <source>
        <dbReference type="EMBL" id="CAE0468714.1"/>
    </source>
</evidence>
<keyword evidence="8" id="KW-0732">Signal</keyword>
<dbReference type="Gene3D" id="2.60.120.620">
    <property type="entry name" value="q2cbj1_9rhob like domain"/>
    <property type="match status" value="1"/>
</dbReference>
<keyword evidence="7" id="KW-1133">Transmembrane helix</keyword>
<feature type="signal peptide" evidence="8">
    <location>
        <begin position="1"/>
        <end position="19"/>
    </location>
</feature>
<feature type="region of interest" description="Disordered" evidence="6">
    <location>
        <begin position="350"/>
        <end position="380"/>
    </location>
</feature>
<dbReference type="InterPro" id="IPR045054">
    <property type="entry name" value="P4HA-like"/>
</dbReference>
<dbReference type="GO" id="GO:0005783">
    <property type="term" value="C:endoplasmic reticulum"/>
    <property type="evidence" value="ECO:0007669"/>
    <property type="project" value="TreeGrafter"/>
</dbReference>
<dbReference type="GO" id="GO:0005506">
    <property type="term" value="F:iron ion binding"/>
    <property type="evidence" value="ECO:0007669"/>
    <property type="project" value="InterPro"/>
</dbReference>
<reference evidence="11" key="1">
    <citation type="submission" date="2021-01" db="EMBL/GenBank/DDBJ databases">
        <authorList>
            <person name="Corre E."/>
            <person name="Pelletier E."/>
            <person name="Niang G."/>
            <person name="Scheremetjew M."/>
            <person name="Finn R."/>
            <person name="Kale V."/>
            <person name="Holt S."/>
            <person name="Cochrane G."/>
            <person name="Meng A."/>
            <person name="Brown T."/>
            <person name="Cohen L."/>
        </authorList>
    </citation>
    <scope>NUCLEOTIDE SEQUENCE</scope>
    <source>
        <strain evidence="11">MM31A-1</strain>
    </source>
</reference>
<feature type="domain" description="Prolyl 4-hydroxylase alpha subunit" evidence="9">
    <location>
        <begin position="93"/>
        <end position="342"/>
    </location>
</feature>
<protein>
    <recommendedName>
        <fullName evidence="9">Prolyl 4-hydroxylase alpha subunit domain-containing protein</fullName>
    </recommendedName>
</protein>
<feature type="chain" id="PRO_5035584598" description="Prolyl 4-hydroxylase alpha subunit domain-containing protein" evidence="8">
    <location>
        <begin position="20"/>
        <end position="391"/>
    </location>
</feature>
<dbReference type="EMBL" id="HBIO01017661">
    <property type="protein sequence ID" value="CAE0468715.1"/>
    <property type="molecule type" value="Transcribed_RNA"/>
</dbReference>
<feature type="compositionally biased region" description="Low complexity" evidence="6">
    <location>
        <begin position="361"/>
        <end position="371"/>
    </location>
</feature>
<dbReference type="PANTHER" id="PTHR10869">
    <property type="entry name" value="PROLYL 4-HYDROXYLASE ALPHA SUBUNIT"/>
    <property type="match status" value="1"/>
</dbReference>
<evidence type="ECO:0000256" key="7">
    <source>
        <dbReference type="SAM" id="Phobius"/>
    </source>
</evidence>
<dbReference type="PANTHER" id="PTHR10869:SF229">
    <property type="entry name" value="PROLYL 4-HYDROXYLASE ALPHA SUBUNIT DOMAIN-CONTAINING PROTEIN"/>
    <property type="match status" value="1"/>
</dbReference>
<proteinExistence type="predicted"/>
<evidence type="ECO:0000256" key="1">
    <source>
        <dbReference type="ARBA" id="ARBA00001961"/>
    </source>
</evidence>
<evidence type="ECO:0000256" key="3">
    <source>
        <dbReference type="ARBA" id="ARBA00022964"/>
    </source>
</evidence>
<name>A0A6S8W4J8_9STRA</name>
<dbReference type="InterPro" id="IPR044862">
    <property type="entry name" value="Pro_4_hyd_alph_FE2OG_OXY"/>
</dbReference>
<keyword evidence="7" id="KW-0812">Transmembrane</keyword>
<comment type="cofactor">
    <cofactor evidence="1">
        <name>L-ascorbate</name>
        <dbReference type="ChEBI" id="CHEBI:38290"/>
    </cofactor>
</comment>
<evidence type="ECO:0000256" key="5">
    <source>
        <dbReference type="ARBA" id="ARBA00023004"/>
    </source>
</evidence>
<keyword evidence="7" id="KW-0472">Membrane</keyword>
<sequence>MFPLAKLSLLILSCEVVLTVGFHATSICTRRGIIGEKNIQHRPFAINGKHNHYSKWGHGERSIAKRSRSTTSTTSINNTCLQDYDIEILSEDPKCFLVHNFLSPKECQKYISKAKTVASNNPDLMTQSNAPQVSLQVERLWPLPILGLGAGIPPIIRLLQESDGSTVDDILSAALPPIGIAFGVIATLIFAITNLVQNYAETSSRTSESLALNLKKDCDFIHTLVDTAGDVTQHPWSQWEAPVITKYEKDAVFASHNDASPTRGSEWAALGGQRVVTIITYLNTCHEGGGTKFDQLGFTVQPKQGSALVFYPADENLDADGRTIHQSLPAVDEKYIVQLFGRHKRVPSPLGIPESYGPMGDQSSIDSSVVDESSEEKDEGPLSWLKILLEY</sequence>
<keyword evidence="4" id="KW-0560">Oxidoreductase</keyword>
<evidence type="ECO:0000313" key="11">
    <source>
        <dbReference type="EMBL" id="CAE0468715.1"/>
    </source>
</evidence>
<gene>
    <name evidence="10" type="ORF">CDEB00056_LOCUS13567</name>
    <name evidence="11" type="ORF">CDEB00056_LOCUS13568</name>
</gene>
<evidence type="ECO:0000259" key="9">
    <source>
        <dbReference type="SMART" id="SM00702"/>
    </source>
</evidence>
<keyword evidence="5" id="KW-0408">Iron</keyword>
<dbReference type="AlphaFoldDB" id="A0A6S8W4J8"/>
<accession>A0A6S8W4J8</accession>
<organism evidence="11">
    <name type="scientific">Chaetoceros debilis</name>
    <dbReference type="NCBI Taxonomy" id="122233"/>
    <lineage>
        <taxon>Eukaryota</taxon>
        <taxon>Sar</taxon>
        <taxon>Stramenopiles</taxon>
        <taxon>Ochrophyta</taxon>
        <taxon>Bacillariophyta</taxon>
        <taxon>Coscinodiscophyceae</taxon>
        <taxon>Chaetocerotophycidae</taxon>
        <taxon>Chaetocerotales</taxon>
        <taxon>Chaetocerotaceae</taxon>
        <taxon>Chaetoceros</taxon>
    </lineage>
</organism>